<feature type="domain" description="DNA2/NAM7 helicase-like C-terminal" evidence="6">
    <location>
        <begin position="70"/>
        <end position="257"/>
    </location>
</feature>
<dbReference type="InterPro" id="IPR047187">
    <property type="entry name" value="SF1_C_Upf1"/>
</dbReference>
<name>A0ABQ3WZM6_9ACTN</name>
<keyword evidence="9" id="KW-1185">Reference proteome</keyword>
<organism evidence="8 9">
    <name type="scientific">Actinoplanes couchii</name>
    <dbReference type="NCBI Taxonomy" id="403638"/>
    <lineage>
        <taxon>Bacteria</taxon>
        <taxon>Bacillati</taxon>
        <taxon>Actinomycetota</taxon>
        <taxon>Actinomycetes</taxon>
        <taxon>Micromonosporales</taxon>
        <taxon>Micromonosporaceae</taxon>
        <taxon>Actinoplanes</taxon>
    </lineage>
</organism>
<evidence type="ECO:0000313" key="9">
    <source>
        <dbReference type="Proteomes" id="UP000612282"/>
    </source>
</evidence>
<evidence type="ECO:0000256" key="3">
    <source>
        <dbReference type="ARBA" id="ARBA00022806"/>
    </source>
</evidence>
<dbReference type="SUPFAM" id="SSF52540">
    <property type="entry name" value="P-loop containing nucleoside triphosphate hydrolases"/>
    <property type="match status" value="1"/>
</dbReference>
<dbReference type="InterPro" id="IPR050534">
    <property type="entry name" value="Coronavir_polyprotein_1ab"/>
</dbReference>
<reference evidence="8 9" key="1">
    <citation type="submission" date="2021-01" db="EMBL/GenBank/DDBJ databases">
        <title>Whole genome shotgun sequence of Actinoplanes couchii NBRC 106145.</title>
        <authorList>
            <person name="Komaki H."/>
            <person name="Tamura T."/>
        </authorList>
    </citation>
    <scope>NUCLEOTIDE SEQUENCE [LARGE SCALE GENOMIC DNA]</scope>
    <source>
        <strain evidence="8 9">NBRC 106145</strain>
    </source>
</reference>
<dbReference type="InterPro" id="IPR049468">
    <property type="entry name" value="Restrct_endonuc-II-like_dom"/>
</dbReference>
<evidence type="ECO:0000256" key="1">
    <source>
        <dbReference type="ARBA" id="ARBA00022741"/>
    </source>
</evidence>
<evidence type="ECO:0000256" key="2">
    <source>
        <dbReference type="ARBA" id="ARBA00022801"/>
    </source>
</evidence>
<feature type="compositionally biased region" description="Low complexity" evidence="5">
    <location>
        <begin position="566"/>
        <end position="583"/>
    </location>
</feature>
<dbReference type="Gene3D" id="3.40.960.10">
    <property type="entry name" value="VSR Endonuclease"/>
    <property type="match status" value="1"/>
</dbReference>
<feature type="region of interest" description="Disordered" evidence="5">
    <location>
        <begin position="541"/>
        <end position="597"/>
    </location>
</feature>
<dbReference type="InterPro" id="IPR027417">
    <property type="entry name" value="P-loop_NTPase"/>
</dbReference>
<evidence type="ECO:0000256" key="5">
    <source>
        <dbReference type="SAM" id="MobiDB-lite"/>
    </source>
</evidence>
<dbReference type="Pfam" id="PF13087">
    <property type="entry name" value="AAA_12"/>
    <property type="match status" value="1"/>
</dbReference>
<evidence type="ECO:0008006" key="10">
    <source>
        <dbReference type="Google" id="ProtNLM"/>
    </source>
</evidence>
<sequence>MFDVVVVDEASQAGLAATFLQYLAPKIVVIGDDKQVSPAAVGVDQQHLRDLAEQYLYDDPYRASWQDPKRSLFDEAKMRFSGLIPLTEHRRCVPEIINFSNRIAYEPENIRLTPVRQYGADRLEPIKPVFVPDGYVSGTTNKINRPEAEAVVAQILACVADPRYDGMTFGVISLQGPHQAKWIQRLLLERLAPAEWERRDLRCGDSADFQGSERDVMFLSMVAAAEPGTRLGSLTLEMYVQRYNVAASRAKDQMWVFHSVQLSDLGNPEDMRFQLLDYCYGVTARPSEFEGVTLPGDVPDNERVAPFDSLFEQRVYNRLVGRGFTVVPQYSAIGYSIDLVVVGPNGRLAIECDGDAWHGPDRYEADMARQRELERCGWEFFRIPESAFVVDEATVLSELWAALERRGIRPSDWSEPLPEHPAVAELPTLLTLETVEPAPAVVTVSAAVAQTPPAALVPSTAPSAIPEIVISSEVDGMLVIDPAVTPEPRPATMLEPYKMFSGVAPRPIEPASPDMRDALLAIVDSEGPVLGARLHTAYNRAAGGRRPASQPGNRQRDQQTPHFRRTQGPARQGQPAPQTGQQAVHLSPARPAGGGAA</sequence>
<evidence type="ECO:0000259" key="7">
    <source>
        <dbReference type="Pfam" id="PF18741"/>
    </source>
</evidence>
<gene>
    <name evidence="8" type="ORF">Aco03nite_000450</name>
</gene>
<dbReference type="EMBL" id="BOMG01000003">
    <property type="protein sequence ID" value="GID51641.1"/>
    <property type="molecule type" value="Genomic_DNA"/>
</dbReference>
<accession>A0ABQ3WZM6</accession>
<protein>
    <recommendedName>
        <fullName evidence="10">DNA2/NAM7 helicase-like C-terminal domain-containing protein</fullName>
    </recommendedName>
</protein>
<dbReference type="PANTHER" id="PTHR43788">
    <property type="entry name" value="DNA2/NAM7 HELICASE FAMILY MEMBER"/>
    <property type="match status" value="1"/>
</dbReference>
<keyword evidence="4" id="KW-0067">ATP-binding</keyword>
<dbReference type="Proteomes" id="UP000612282">
    <property type="component" value="Unassembled WGS sequence"/>
</dbReference>
<keyword evidence="2" id="KW-0378">Hydrolase</keyword>
<comment type="caution">
    <text evidence="8">The sequence shown here is derived from an EMBL/GenBank/DDBJ whole genome shotgun (WGS) entry which is preliminary data.</text>
</comment>
<dbReference type="PANTHER" id="PTHR43788:SF8">
    <property type="entry name" value="DNA-BINDING PROTEIN SMUBP-2"/>
    <property type="match status" value="1"/>
</dbReference>
<evidence type="ECO:0000256" key="4">
    <source>
        <dbReference type="ARBA" id="ARBA00022840"/>
    </source>
</evidence>
<dbReference type="Gene3D" id="3.40.50.300">
    <property type="entry name" value="P-loop containing nucleotide triphosphate hydrolases"/>
    <property type="match status" value="2"/>
</dbReference>
<dbReference type="CDD" id="cd18808">
    <property type="entry name" value="SF1_C_Upf1"/>
    <property type="match status" value="1"/>
</dbReference>
<dbReference type="InterPro" id="IPR011335">
    <property type="entry name" value="Restrct_endonuc-II-like"/>
</dbReference>
<dbReference type="InterPro" id="IPR041679">
    <property type="entry name" value="DNA2/NAM7-like_C"/>
</dbReference>
<evidence type="ECO:0000313" key="8">
    <source>
        <dbReference type="EMBL" id="GID51641.1"/>
    </source>
</evidence>
<keyword evidence="3" id="KW-0347">Helicase</keyword>
<keyword evidence="1" id="KW-0547">Nucleotide-binding</keyword>
<dbReference type="SUPFAM" id="SSF52980">
    <property type="entry name" value="Restriction endonuclease-like"/>
    <property type="match status" value="1"/>
</dbReference>
<evidence type="ECO:0000259" key="6">
    <source>
        <dbReference type="Pfam" id="PF13087"/>
    </source>
</evidence>
<dbReference type="RefSeq" id="WP_275415787.1">
    <property type="nucleotide sequence ID" value="NZ_BAAAQE010000090.1"/>
</dbReference>
<dbReference type="Pfam" id="PF18741">
    <property type="entry name" value="MTES_1575"/>
    <property type="match status" value="1"/>
</dbReference>
<feature type="domain" description="Restriction endonuclease type II-like" evidence="7">
    <location>
        <begin position="311"/>
        <end position="403"/>
    </location>
</feature>
<proteinExistence type="predicted"/>